<dbReference type="OrthoDB" id="2681111at2759"/>
<protein>
    <submittedName>
        <fullName evidence="2">Uncharacterized protein</fullName>
    </submittedName>
</protein>
<dbReference type="EMBL" id="LVVM01000420">
    <property type="protein sequence ID" value="OJA20737.1"/>
    <property type="molecule type" value="Genomic_DNA"/>
</dbReference>
<evidence type="ECO:0000313" key="3">
    <source>
        <dbReference type="Proteomes" id="UP000183567"/>
    </source>
</evidence>
<evidence type="ECO:0000313" key="2">
    <source>
        <dbReference type="EMBL" id="OJA20737.1"/>
    </source>
</evidence>
<comment type="caution">
    <text evidence="2">The sequence shown here is derived from an EMBL/GenBank/DDBJ whole genome shotgun (WGS) entry which is preliminary data.</text>
</comment>
<organism evidence="2 3">
    <name type="scientific">Rhizopogon vesiculosus</name>
    <dbReference type="NCBI Taxonomy" id="180088"/>
    <lineage>
        <taxon>Eukaryota</taxon>
        <taxon>Fungi</taxon>
        <taxon>Dikarya</taxon>
        <taxon>Basidiomycota</taxon>
        <taxon>Agaricomycotina</taxon>
        <taxon>Agaricomycetes</taxon>
        <taxon>Agaricomycetidae</taxon>
        <taxon>Boletales</taxon>
        <taxon>Suillineae</taxon>
        <taxon>Rhizopogonaceae</taxon>
        <taxon>Rhizopogon</taxon>
    </lineage>
</organism>
<dbReference type="Proteomes" id="UP000183567">
    <property type="component" value="Unassembled WGS sequence"/>
</dbReference>
<feature type="region of interest" description="Disordered" evidence="1">
    <location>
        <begin position="1"/>
        <end position="24"/>
    </location>
</feature>
<dbReference type="AlphaFoldDB" id="A0A1J8R516"/>
<reference evidence="2 3" key="1">
    <citation type="submission" date="2016-03" db="EMBL/GenBank/DDBJ databases">
        <title>Comparative genomics of the ectomycorrhizal sister species Rhizopogon vinicolor and Rhizopogon vesiculosus (Basidiomycota: Boletales) reveals a divergence of the mating type B locus.</title>
        <authorList>
            <person name="Mujic A.B."/>
            <person name="Kuo A."/>
            <person name="Tritt A."/>
            <person name="Lipzen A."/>
            <person name="Chen C."/>
            <person name="Johnson J."/>
            <person name="Sharma A."/>
            <person name="Barry K."/>
            <person name="Grigoriev I.V."/>
            <person name="Spatafora J.W."/>
        </authorList>
    </citation>
    <scope>NUCLEOTIDE SEQUENCE [LARGE SCALE GENOMIC DNA]</scope>
    <source>
        <strain evidence="2 3">AM-OR11-056</strain>
    </source>
</reference>
<evidence type="ECO:0000256" key="1">
    <source>
        <dbReference type="SAM" id="MobiDB-lite"/>
    </source>
</evidence>
<name>A0A1J8R516_9AGAM</name>
<accession>A0A1J8R516</accession>
<gene>
    <name evidence="2" type="ORF">AZE42_12512</name>
</gene>
<proteinExistence type="predicted"/>
<sequence>MSPYQSDQEDEESPLLRPERQHTVGKTPLPWRQLSVVLFLQLTEPLTVQAIAPFAPQRCWSDTW</sequence>
<keyword evidence="3" id="KW-1185">Reference proteome</keyword>